<dbReference type="PANTHER" id="PTHR43652:SF2">
    <property type="entry name" value="BASIC AMINO ACID ANTIPORTER YFCC-RELATED"/>
    <property type="match status" value="1"/>
</dbReference>
<feature type="transmembrane region" description="Helical" evidence="6">
    <location>
        <begin position="278"/>
        <end position="296"/>
    </location>
</feature>
<dbReference type="NCBIfam" id="NF008611">
    <property type="entry name" value="PRK11588.1"/>
    <property type="match status" value="1"/>
</dbReference>
<comment type="subcellular location">
    <subcellularLocation>
        <location evidence="1">Cell membrane</location>
        <topology evidence="1">Multi-pass membrane protein</topology>
    </subcellularLocation>
</comment>
<keyword evidence="4 6" id="KW-1133">Transmembrane helix</keyword>
<evidence type="ECO:0000256" key="4">
    <source>
        <dbReference type="ARBA" id="ARBA00022989"/>
    </source>
</evidence>
<keyword evidence="3 6" id="KW-0812">Transmembrane</keyword>
<protein>
    <recommendedName>
        <fullName evidence="9">Basic amino acid antiporter YfcC</fullName>
    </recommendedName>
</protein>
<dbReference type="GO" id="GO:0005886">
    <property type="term" value="C:plasma membrane"/>
    <property type="evidence" value="ECO:0007669"/>
    <property type="project" value="UniProtKB-SubCell"/>
</dbReference>
<keyword evidence="2" id="KW-1003">Cell membrane</keyword>
<dbReference type="Proteomes" id="UP000235162">
    <property type="component" value="Unassembled WGS sequence"/>
</dbReference>
<evidence type="ECO:0000313" key="7">
    <source>
        <dbReference type="EMBL" id="PLW88092.1"/>
    </source>
</evidence>
<dbReference type="AlphaFoldDB" id="A0AAP8MHU7"/>
<evidence type="ECO:0008006" key="9">
    <source>
        <dbReference type="Google" id="ProtNLM"/>
    </source>
</evidence>
<evidence type="ECO:0000256" key="1">
    <source>
        <dbReference type="ARBA" id="ARBA00004651"/>
    </source>
</evidence>
<feature type="transmembrane region" description="Helical" evidence="6">
    <location>
        <begin position="84"/>
        <end position="108"/>
    </location>
</feature>
<accession>A0AAP8MHU7</accession>
<evidence type="ECO:0000256" key="3">
    <source>
        <dbReference type="ARBA" id="ARBA00022692"/>
    </source>
</evidence>
<evidence type="ECO:0000256" key="2">
    <source>
        <dbReference type="ARBA" id="ARBA00022475"/>
    </source>
</evidence>
<feature type="transmembrane region" description="Helical" evidence="6">
    <location>
        <begin position="5"/>
        <end position="22"/>
    </location>
</feature>
<name>A0AAP8MHU7_9GAMM</name>
<gene>
    <name evidence="7" type="ORF">C0029_05900</name>
</gene>
<comment type="caution">
    <text evidence="7">The sequence shown here is derived from an EMBL/GenBank/DDBJ whole genome shotgun (WGS) entry which is preliminary data.</text>
</comment>
<evidence type="ECO:0000256" key="5">
    <source>
        <dbReference type="ARBA" id="ARBA00023136"/>
    </source>
</evidence>
<feature type="transmembrane region" description="Helical" evidence="6">
    <location>
        <begin position="120"/>
        <end position="140"/>
    </location>
</feature>
<feature type="transmembrane region" description="Helical" evidence="6">
    <location>
        <begin position="146"/>
        <end position="165"/>
    </location>
</feature>
<feature type="transmembrane region" description="Helical" evidence="6">
    <location>
        <begin position="177"/>
        <end position="196"/>
    </location>
</feature>
<feature type="transmembrane region" description="Helical" evidence="6">
    <location>
        <begin position="208"/>
        <end position="227"/>
    </location>
</feature>
<proteinExistence type="predicted"/>
<dbReference type="InterPro" id="IPR051679">
    <property type="entry name" value="DASS-Related_Transporters"/>
</dbReference>
<keyword evidence="5 6" id="KW-0472">Membrane</keyword>
<dbReference type="InterPro" id="IPR018385">
    <property type="entry name" value="C4_dicarb_anaerob_car-like"/>
</dbReference>
<keyword evidence="8" id="KW-1185">Reference proteome</keyword>
<organism evidence="7 8">
    <name type="scientific">Halioglobus japonicus</name>
    <dbReference type="NCBI Taxonomy" id="930805"/>
    <lineage>
        <taxon>Bacteria</taxon>
        <taxon>Pseudomonadati</taxon>
        <taxon>Pseudomonadota</taxon>
        <taxon>Gammaproteobacteria</taxon>
        <taxon>Cellvibrionales</taxon>
        <taxon>Halieaceae</taxon>
        <taxon>Halioglobus</taxon>
    </lineage>
</organism>
<dbReference type="EMBL" id="PKUR01000001">
    <property type="protein sequence ID" value="PLW88092.1"/>
    <property type="molecule type" value="Genomic_DNA"/>
</dbReference>
<feature type="transmembrane region" description="Helical" evidence="6">
    <location>
        <begin position="248"/>
        <end position="266"/>
    </location>
</feature>
<sequence>MPDTYLVIGAVALLVFVLSLLIDPGVFDVREVAVGDSTREVIDPDSFRRVPEAGGASLFSTDDRPGLFNALYEGLVSGSRMGGAVGIMAFILITGGSFGVVMASGAIHRGLGRIIAGQRLTGGAFIAVLFVIFSLSGAVFGMGEEVIPFVLMLLPVMLSMGYDRVSVVLVTYAATQIGFATSWMNPFSVAIAQGIADVPLLSGMPLRMGIWCLFTGLGLAFCLRYAGAHRGAPQAAGADEQTAPTLSLGDRLVLLALLGTVVWVSWGVIAQGYYLPEIATQFAILGVASGVIAVVFRLDGMTANSAMAAFRKGAADLLPAALVVGFARGIVYLMGGDDPATPSILNTLLHAGSVALAGLPDWLAAWFMLLGQSVFNFFVTSGSGQAALTMPLMAPMADLLGIERQVAVLAFQLGDGLTNMLVPTSAALMGCLGAAKLDWLDWVRAVARLYGWLLLPASVSVIGAVLFGYQ</sequence>
<dbReference type="PANTHER" id="PTHR43652">
    <property type="entry name" value="BASIC AMINO ACID ANTIPORTER YFCC-RELATED"/>
    <property type="match status" value="1"/>
</dbReference>
<reference evidence="7 8" key="1">
    <citation type="submission" date="2018-01" db="EMBL/GenBank/DDBJ databases">
        <title>The draft genome sequence of Halioglobus japonicus S1-36.</title>
        <authorList>
            <person name="Du Z.-J."/>
            <person name="Shi M.-J."/>
        </authorList>
    </citation>
    <scope>NUCLEOTIDE SEQUENCE [LARGE SCALE GENOMIC DNA]</scope>
    <source>
        <strain evidence="7 8">S1-36</strain>
    </source>
</reference>
<evidence type="ECO:0000256" key="6">
    <source>
        <dbReference type="SAM" id="Phobius"/>
    </source>
</evidence>
<evidence type="ECO:0000313" key="8">
    <source>
        <dbReference type="Proteomes" id="UP000235162"/>
    </source>
</evidence>
<feature type="transmembrane region" description="Helical" evidence="6">
    <location>
        <begin position="317"/>
        <end position="335"/>
    </location>
</feature>
<dbReference type="KEGG" id="hja:BST95_12270"/>
<dbReference type="Pfam" id="PF03606">
    <property type="entry name" value="DcuC"/>
    <property type="match status" value="1"/>
</dbReference>
<feature type="transmembrane region" description="Helical" evidence="6">
    <location>
        <begin position="449"/>
        <end position="469"/>
    </location>
</feature>